<feature type="domain" description="Putative cytidyltransferase-related C-terminal region" evidence="1">
    <location>
        <begin position="150"/>
        <end position="352"/>
    </location>
</feature>
<dbReference type="Pfam" id="PF05636">
    <property type="entry name" value="HIGH_NTase1"/>
    <property type="match status" value="1"/>
</dbReference>
<name>A0A8D6PRJ7_9EURY</name>
<evidence type="ECO:0000313" key="2">
    <source>
        <dbReference type="EMBL" id="CAB3287382.1"/>
    </source>
</evidence>
<reference evidence="2 3" key="1">
    <citation type="submission" date="2020-04" db="EMBL/GenBank/DDBJ databases">
        <authorList>
            <consortium name="Genoscope - CEA"/>
            <person name="William W."/>
        </authorList>
    </citation>
    <scope>NUCLEOTIDE SEQUENCE [LARGE SCALE GENOMIC DNA]</scope>
    <source>
        <strain evidence="2 3">SG7</strain>
    </source>
</reference>
<evidence type="ECO:0000313" key="3">
    <source>
        <dbReference type="Proteomes" id="UP000679213"/>
    </source>
</evidence>
<keyword evidence="3" id="KW-1185">Reference proteome</keyword>
<dbReference type="Proteomes" id="UP000679213">
    <property type="component" value="Chromosome I"/>
</dbReference>
<dbReference type="InterPro" id="IPR032266">
    <property type="entry name" value="HIGH_NTase1_ass"/>
</dbReference>
<dbReference type="RefSeq" id="WP_214400098.1">
    <property type="nucleotide sequence ID" value="NZ_LR792632.1"/>
</dbReference>
<organism evidence="2 3">
    <name type="scientific">Methanocaldococcus lauensis</name>
    <dbReference type="NCBI Taxonomy" id="2546128"/>
    <lineage>
        <taxon>Archaea</taxon>
        <taxon>Methanobacteriati</taxon>
        <taxon>Methanobacteriota</taxon>
        <taxon>Methanomada group</taxon>
        <taxon>Methanococci</taxon>
        <taxon>Methanococcales</taxon>
        <taxon>Methanocaldococcaceae</taxon>
        <taxon>Methanocaldococcus</taxon>
    </lineage>
</organism>
<dbReference type="GeneID" id="65882982"/>
<dbReference type="Gene3D" id="1.20.58.620">
    <property type="match status" value="1"/>
</dbReference>
<dbReference type="Pfam" id="PF16581">
    <property type="entry name" value="HIGH_NTase1_ass"/>
    <property type="match status" value="1"/>
</dbReference>
<dbReference type="AlphaFoldDB" id="A0A8D6PRJ7"/>
<proteinExistence type="predicted"/>
<dbReference type="KEGG" id="mesg:MLAUSG7_0176"/>
<dbReference type="PANTHER" id="PTHR37825:SF1">
    <property type="entry name" value="TRNA(MET) CYTIDINE ACETATE LIGASE"/>
    <property type="match status" value="1"/>
</dbReference>
<gene>
    <name evidence="2" type="ORF">MLAUSG7_0176</name>
</gene>
<dbReference type="EMBL" id="LR792632">
    <property type="protein sequence ID" value="CAB3287382.1"/>
    <property type="molecule type" value="Genomic_DNA"/>
</dbReference>
<dbReference type="InterPro" id="IPR008513">
    <property type="entry name" value="tRNA(Met)_cyd_acetate_ligase"/>
</dbReference>
<dbReference type="GO" id="GO:0016740">
    <property type="term" value="F:transferase activity"/>
    <property type="evidence" value="ECO:0007669"/>
    <property type="project" value="UniProtKB-KW"/>
</dbReference>
<dbReference type="Gene3D" id="3.40.50.620">
    <property type="entry name" value="HUPs"/>
    <property type="match status" value="1"/>
</dbReference>
<sequence>MVIGEIMDLNLKNFLEDREEIIKDSKRKDELSFKKFKKIVEKIKEKENKDKIVCDFTEYNPLHRGHKYALSVGKKYGIFISVLPGPLERSGRGVPYLLNRYIRAEMATKAGADIVVEGPPMGIMGSGQYMRCLIKMFYHLGAEIIPRGYIPEETIKRVISCINKGYHIKVKPYKIICVETGEVLGEKLNIDNYVIASMSQMIYKLNKEEDLNFHPKFVFIKRLEGISGTKIREAIFKNKFDDVKDMLPSTTLEILKELSNSGKLNSLILKRFEDRILKTVNEYDIYKYVPNNVAEILEKNKPYNNIDKIKNTLPNGFSKHFKERILSKLEARIPNETISKYINNYPSKIRILAIKDNDEIKE</sequence>
<evidence type="ECO:0000259" key="1">
    <source>
        <dbReference type="Pfam" id="PF16581"/>
    </source>
</evidence>
<keyword evidence="2" id="KW-0808">Transferase</keyword>
<dbReference type="SUPFAM" id="SSF52374">
    <property type="entry name" value="Nucleotidylyl transferase"/>
    <property type="match status" value="1"/>
</dbReference>
<accession>A0A8D6PRJ7</accession>
<protein>
    <submittedName>
        <fullName evidence="2">Cytidyltransferase-related domain protein</fullName>
    </submittedName>
</protein>
<dbReference type="InterPro" id="IPR014729">
    <property type="entry name" value="Rossmann-like_a/b/a_fold"/>
</dbReference>
<dbReference type="PANTHER" id="PTHR37825">
    <property type="entry name" value="TRNA(MET) CYTIDINE ACETATE LIGASE"/>
    <property type="match status" value="1"/>
</dbReference>